<sequence length="145" mass="16260">MKSIFMRVLFCKIHCPSFICFCKPSTASHLYNSGPLKLENCTQAPGPLVVNDPLDQNHDVVEEIVEVKEKDVLEDGEKESVVESVVLRSCMKNKGDSQRSVIDGKKVQWMDDLGKELADIREFESSETGDTDNEDDNNACFCTIL</sequence>
<dbReference type="AlphaFoldDB" id="A0A2U1MQC7"/>
<organism evidence="1 2">
    <name type="scientific">Artemisia annua</name>
    <name type="common">Sweet wormwood</name>
    <dbReference type="NCBI Taxonomy" id="35608"/>
    <lineage>
        <taxon>Eukaryota</taxon>
        <taxon>Viridiplantae</taxon>
        <taxon>Streptophyta</taxon>
        <taxon>Embryophyta</taxon>
        <taxon>Tracheophyta</taxon>
        <taxon>Spermatophyta</taxon>
        <taxon>Magnoliopsida</taxon>
        <taxon>eudicotyledons</taxon>
        <taxon>Gunneridae</taxon>
        <taxon>Pentapetalae</taxon>
        <taxon>asterids</taxon>
        <taxon>campanulids</taxon>
        <taxon>Asterales</taxon>
        <taxon>Asteraceae</taxon>
        <taxon>Asteroideae</taxon>
        <taxon>Anthemideae</taxon>
        <taxon>Artemisiinae</taxon>
        <taxon>Artemisia</taxon>
    </lineage>
</organism>
<dbReference type="PANTHER" id="PTHR33401">
    <property type="entry name" value="LIGHT-HARVESTING COMPLEX-LIKE PROTEIN OHP2, CHLOROPLASTIC"/>
    <property type="match status" value="1"/>
</dbReference>
<dbReference type="PANTHER" id="PTHR33401:SF19">
    <property type="entry name" value="(RAPE) HYPOTHETICAL PROTEIN"/>
    <property type="match status" value="1"/>
</dbReference>
<dbReference type="Proteomes" id="UP000245207">
    <property type="component" value="Unassembled WGS sequence"/>
</dbReference>
<gene>
    <name evidence="1" type="ORF">CTI12_AA353500</name>
</gene>
<proteinExistence type="predicted"/>
<evidence type="ECO:0000313" key="1">
    <source>
        <dbReference type="EMBL" id="PWA63475.1"/>
    </source>
</evidence>
<protein>
    <submittedName>
        <fullName evidence="1">Uncharacterized protein</fullName>
    </submittedName>
</protein>
<dbReference type="OrthoDB" id="1921202at2759"/>
<name>A0A2U1MQC7_ARTAN</name>
<keyword evidence="2" id="KW-1185">Reference proteome</keyword>
<dbReference type="EMBL" id="PKPP01004631">
    <property type="protein sequence ID" value="PWA63475.1"/>
    <property type="molecule type" value="Genomic_DNA"/>
</dbReference>
<evidence type="ECO:0000313" key="2">
    <source>
        <dbReference type="Proteomes" id="UP000245207"/>
    </source>
</evidence>
<reference evidence="1 2" key="1">
    <citation type="journal article" date="2018" name="Mol. Plant">
        <title>The genome of Artemisia annua provides insight into the evolution of Asteraceae family and artemisinin biosynthesis.</title>
        <authorList>
            <person name="Shen Q."/>
            <person name="Zhang L."/>
            <person name="Liao Z."/>
            <person name="Wang S."/>
            <person name="Yan T."/>
            <person name="Shi P."/>
            <person name="Liu M."/>
            <person name="Fu X."/>
            <person name="Pan Q."/>
            <person name="Wang Y."/>
            <person name="Lv Z."/>
            <person name="Lu X."/>
            <person name="Zhang F."/>
            <person name="Jiang W."/>
            <person name="Ma Y."/>
            <person name="Chen M."/>
            <person name="Hao X."/>
            <person name="Li L."/>
            <person name="Tang Y."/>
            <person name="Lv G."/>
            <person name="Zhou Y."/>
            <person name="Sun X."/>
            <person name="Brodelius P.E."/>
            <person name="Rose J.K.C."/>
            <person name="Tang K."/>
        </authorList>
    </citation>
    <scope>NUCLEOTIDE SEQUENCE [LARGE SCALE GENOMIC DNA]</scope>
    <source>
        <strain evidence="2">cv. Huhao1</strain>
        <tissue evidence="1">Leaf</tissue>
    </source>
</reference>
<comment type="caution">
    <text evidence="1">The sequence shown here is derived from an EMBL/GenBank/DDBJ whole genome shotgun (WGS) entry which is preliminary data.</text>
</comment>
<accession>A0A2U1MQC7</accession>